<keyword evidence="6 7" id="KW-0520">NAD</keyword>
<dbReference type="Gene3D" id="1.10.10.1140">
    <property type="entry name" value="Glutamine-dependent NAD+ synthetase, C-terminal domain"/>
    <property type="match status" value="1"/>
</dbReference>
<dbReference type="RefSeq" id="WP_104518752.1">
    <property type="nucleotide sequence ID" value="NZ_NHRY01000100.1"/>
</dbReference>
<gene>
    <name evidence="7" type="primary">nadE</name>
    <name evidence="11" type="ORF">CCS01_10220</name>
</gene>
<dbReference type="Gene3D" id="3.60.110.10">
    <property type="entry name" value="Carbon-nitrogen hydrolase"/>
    <property type="match status" value="1"/>
</dbReference>
<keyword evidence="5 7" id="KW-0067">ATP-binding</keyword>
<dbReference type="GO" id="GO:0005737">
    <property type="term" value="C:cytoplasm"/>
    <property type="evidence" value="ECO:0007669"/>
    <property type="project" value="InterPro"/>
</dbReference>
<protein>
    <recommendedName>
        <fullName evidence="7 8">Glutamine-dependent NAD(+) synthetase</fullName>
        <ecNumber evidence="7 8">6.3.5.1</ecNumber>
    </recommendedName>
    <alternativeName>
        <fullName evidence="7 8">NAD(+) synthase [glutamine-hydrolyzing]</fullName>
    </alternativeName>
</protein>
<evidence type="ECO:0000256" key="3">
    <source>
        <dbReference type="ARBA" id="ARBA00022598"/>
    </source>
</evidence>
<evidence type="ECO:0000259" key="10">
    <source>
        <dbReference type="PROSITE" id="PS50263"/>
    </source>
</evidence>
<dbReference type="OrthoDB" id="9760188at2"/>
<evidence type="ECO:0000256" key="7">
    <source>
        <dbReference type="HAMAP-Rule" id="MF_02090"/>
    </source>
</evidence>
<dbReference type="NCBIfam" id="NF002730">
    <property type="entry name" value="PRK02628.1"/>
    <property type="match status" value="1"/>
</dbReference>
<dbReference type="InterPro" id="IPR014445">
    <property type="entry name" value="Gln-dep_NAD_synthase"/>
</dbReference>
<keyword evidence="12" id="KW-1185">Reference proteome</keyword>
<dbReference type="SUPFAM" id="SSF56317">
    <property type="entry name" value="Carbon-nitrogen hydrolase"/>
    <property type="match status" value="1"/>
</dbReference>
<dbReference type="InterPro" id="IPR022310">
    <property type="entry name" value="NAD/GMP_synthase"/>
</dbReference>
<comment type="catalytic activity">
    <reaction evidence="7 8">
        <text>deamido-NAD(+) + L-glutamine + ATP + H2O = L-glutamate + AMP + diphosphate + NAD(+) + H(+)</text>
        <dbReference type="Rhea" id="RHEA:24384"/>
        <dbReference type="ChEBI" id="CHEBI:15377"/>
        <dbReference type="ChEBI" id="CHEBI:15378"/>
        <dbReference type="ChEBI" id="CHEBI:29985"/>
        <dbReference type="ChEBI" id="CHEBI:30616"/>
        <dbReference type="ChEBI" id="CHEBI:33019"/>
        <dbReference type="ChEBI" id="CHEBI:57540"/>
        <dbReference type="ChEBI" id="CHEBI:58359"/>
        <dbReference type="ChEBI" id="CHEBI:58437"/>
        <dbReference type="ChEBI" id="CHEBI:456215"/>
        <dbReference type="EC" id="6.3.5.1"/>
    </reaction>
</comment>
<keyword evidence="3 7" id="KW-0436">Ligase</keyword>
<evidence type="ECO:0000313" key="12">
    <source>
        <dbReference type="Proteomes" id="UP000239724"/>
    </source>
</evidence>
<evidence type="ECO:0000256" key="8">
    <source>
        <dbReference type="PIRNR" id="PIRNR006630"/>
    </source>
</evidence>
<dbReference type="HAMAP" id="MF_02090">
    <property type="entry name" value="NadE_glutamine_dep"/>
    <property type="match status" value="1"/>
</dbReference>
<feature type="binding site" evidence="7">
    <location>
        <begin position="488"/>
        <end position="491"/>
    </location>
    <ligand>
        <name>deamido-NAD(+)</name>
        <dbReference type="ChEBI" id="CHEBI:58437"/>
        <note>ligand shared between two neighboring subunits</note>
    </ligand>
</feature>
<keyword evidence="4 7" id="KW-0547">Nucleotide-binding</keyword>
<dbReference type="UniPathway" id="UPA00253">
    <property type="reaction ID" value="UER00334"/>
</dbReference>
<dbReference type="Pfam" id="PF00795">
    <property type="entry name" value="CN_hydrolase"/>
    <property type="match status" value="1"/>
</dbReference>
<dbReference type="GO" id="GO:0003952">
    <property type="term" value="F:NAD+ synthase (glutamine-hydrolyzing) activity"/>
    <property type="evidence" value="ECO:0007669"/>
    <property type="project" value="UniProtKB-UniRule"/>
</dbReference>
<dbReference type="GO" id="GO:0008795">
    <property type="term" value="F:NAD+ synthase activity"/>
    <property type="evidence" value="ECO:0007669"/>
    <property type="project" value="UniProtKB-UniRule"/>
</dbReference>
<dbReference type="SUPFAM" id="SSF52402">
    <property type="entry name" value="Adenine nucleotide alpha hydrolases-like"/>
    <property type="match status" value="1"/>
</dbReference>
<dbReference type="InterPro" id="IPR003010">
    <property type="entry name" value="C-N_Hydrolase"/>
</dbReference>
<feature type="binding site" evidence="7">
    <location>
        <position position="483"/>
    </location>
    <ligand>
        <name>deamido-NAD(+)</name>
        <dbReference type="ChEBI" id="CHEBI:58437"/>
        <note>ligand shared between two neighboring subunits</note>
    </ligand>
</feature>
<feature type="binding site" evidence="7">
    <location>
        <position position="210"/>
    </location>
    <ligand>
        <name>L-glutamine</name>
        <dbReference type="ChEBI" id="CHEBI:58359"/>
    </ligand>
</feature>
<dbReference type="Pfam" id="PF02540">
    <property type="entry name" value="NAD_synthase"/>
    <property type="match status" value="1"/>
</dbReference>
<dbReference type="EC" id="6.3.5.1" evidence="7 8"/>
<comment type="caution">
    <text evidence="11">The sequence shown here is derived from an EMBL/GenBank/DDBJ whole genome shotgun (WGS) entry which is preliminary data.</text>
</comment>
<dbReference type="FunFam" id="3.60.110.10:FF:000020">
    <property type="entry name" value="Glutamine-dependent NAD(+) synthetase"/>
    <property type="match status" value="1"/>
</dbReference>
<dbReference type="InterPro" id="IPR041856">
    <property type="entry name" value="NAD+_synth_C"/>
</dbReference>
<dbReference type="InterPro" id="IPR014729">
    <property type="entry name" value="Rossmann-like_a/b/a_fold"/>
</dbReference>
<dbReference type="CDD" id="cd07570">
    <property type="entry name" value="GAT_Gln-NAD-synth"/>
    <property type="match status" value="1"/>
</dbReference>
<feature type="domain" description="CN hydrolase" evidence="10">
    <location>
        <begin position="12"/>
        <end position="277"/>
    </location>
</feature>
<dbReference type="GO" id="GO:0004359">
    <property type="term" value="F:glutaminase activity"/>
    <property type="evidence" value="ECO:0007669"/>
    <property type="project" value="InterPro"/>
</dbReference>
<dbReference type="EMBL" id="NHRY01000100">
    <property type="protein sequence ID" value="PPQ34579.1"/>
    <property type="molecule type" value="Genomic_DNA"/>
</dbReference>
<organism evidence="11 12">
    <name type="scientific">Rhodopila globiformis</name>
    <name type="common">Rhodopseudomonas globiformis</name>
    <dbReference type="NCBI Taxonomy" id="1071"/>
    <lineage>
        <taxon>Bacteria</taxon>
        <taxon>Pseudomonadati</taxon>
        <taxon>Pseudomonadota</taxon>
        <taxon>Alphaproteobacteria</taxon>
        <taxon>Acetobacterales</taxon>
        <taxon>Acetobacteraceae</taxon>
        <taxon>Rhodopila</taxon>
    </lineage>
</organism>
<dbReference type="FunFam" id="3.40.50.620:FF:000155">
    <property type="entry name" value="Glutamine-dependent NAD(+) synthetase"/>
    <property type="match status" value="1"/>
</dbReference>
<dbReference type="Gene3D" id="3.40.50.620">
    <property type="entry name" value="HUPs"/>
    <property type="match status" value="1"/>
</dbReference>
<name>A0A2S6NIX4_RHOGL</name>
<evidence type="ECO:0000256" key="2">
    <source>
        <dbReference type="ARBA" id="ARBA00007145"/>
    </source>
</evidence>
<accession>A0A2S6NIX4</accession>
<feature type="binding site" evidence="7">
    <location>
        <position position="127"/>
    </location>
    <ligand>
        <name>L-glutamine</name>
        <dbReference type="ChEBI" id="CHEBI:58359"/>
    </ligand>
</feature>
<feature type="binding site" evidence="7">
    <location>
        <position position="204"/>
    </location>
    <ligand>
        <name>L-glutamine</name>
        <dbReference type="ChEBI" id="CHEBI:58359"/>
    </ligand>
</feature>
<evidence type="ECO:0000256" key="6">
    <source>
        <dbReference type="ARBA" id="ARBA00023027"/>
    </source>
</evidence>
<comment type="similarity">
    <text evidence="2 7 8">In the C-terminal section; belongs to the NAD synthetase family.</text>
</comment>
<evidence type="ECO:0000256" key="9">
    <source>
        <dbReference type="RuleBase" id="RU003811"/>
    </source>
</evidence>
<feature type="binding site" evidence="7">
    <location>
        <position position="478"/>
    </location>
    <ligand>
        <name>ATP</name>
        <dbReference type="ChEBI" id="CHEBI:30616"/>
    </ligand>
</feature>
<dbReference type="InterPro" id="IPR003694">
    <property type="entry name" value="NAD_synthase"/>
</dbReference>
<feature type="binding site" evidence="7">
    <location>
        <position position="454"/>
    </location>
    <ligand>
        <name>deamido-NAD(+)</name>
        <dbReference type="ChEBI" id="CHEBI:58437"/>
        <note>ligand shared between two neighboring subunits</note>
    </ligand>
</feature>
<proteinExistence type="inferred from homology"/>
<comment type="function">
    <text evidence="7">Catalyzes the ATP-dependent amidation of deamido-NAD to form NAD. Uses L-glutamine as a nitrogen source.</text>
</comment>
<evidence type="ECO:0000256" key="1">
    <source>
        <dbReference type="ARBA" id="ARBA00005188"/>
    </source>
</evidence>
<feature type="active site" description="Nucleophile; for glutaminase activity" evidence="7">
    <location>
        <position position="177"/>
    </location>
</feature>
<comment type="similarity">
    <text evidence="9">Belongs to the NAD synthetase family.</text>
</comment>
<feature type="binding site" evidence="7">
    <location>
        <begin position="364"/>
        <end position="371"/>
    </location>
    <ligand>
        <name>ATP</name>
        <dbReference type="ChEBI" id="CHEBI:30616"/>
    </ligand>
</feature>
<feature type="active site" description="For glutaminase activity" evidence="7">
    <location>
        <position position="121"/>
    </location>
</feature>
<dbReference type="PIRSF" id="PIRSF006630">
    <property type="entry name" value="NADS_GAT"/>
    <property type="match status" value="1"/>
</dbReference>
<reference evidence="11 12" key="1">
    <citation type="journal article" date="2018" name="Arch. Microbiol.">
        <title>New insights into the metabolic potential of the phototrophic purple bacterium Rhodopila globiformis DSM 161(T) from its draft genome sequence and evidence for a vanadium-dependent nitrogenase.</title>
        <authorList>
            <person name="Imhoff J.F."/>
            <person name="Rahn T."/>
            <person name="Kunzel S."/>
            <person name="Neulinger S.C."/>
        </authorList>
    </citation>
    <scope>NUCLEOTIDE SEQUENCE [LARGE SCALE GENOMIC DNA]</scope>
    <source>
        <strain evidence="11 12">DSM 161</strain>
    </source>
</reference>
<dbReference type="PANTHER" id="PTHR23090:SF9">
    <property type="entry name" value="GLUTAMINE-DEPENDENT NAD(+) SYNTHETASE"/>
    <property type="match status" value="1"/>
</dbReference>
<dbReference type="InterPro" id="IPR036526">
    <property type="entry name" value="C-N_Hydrolase_sf"/>
</dbReference>
<dbReference type="AlphaFoldDB" id="A0A2S6NIX4"/>
<dbReference type="FunFam" id="1.10.10.1140:FF:000001">
    <property type="entry name" value="Glutamine-dependent NAD(+) synthetase"/>
    <property type="match status" value="1"/>
</dbReference>
<dbReference type="GO" id="GO:0009435">
    <property type="term" value="P:NAD+ biosynthetic process"/>
    <property type="evidence" value="ECO:0007669"/>
    <property type="project" value="UniProtKB-UniRule"/>
</dbReference>
<dbReference type="GO" id="GO:0005524">
    <property type="term" value="F:ATP binding"/>
    <property type="evidence" value="ECO:0007669"/>
    <property type="project" value="UniProtKB-UniRule"/>
</dbReference>
<dbReference type="PANTHER" id="PTHR23090">
    <property type="entry name" value="NH 3 /GLUTAMINE-DEPENDENT NAD + SYNTHETASE"/>
    <property type="match status" value="1"/>
</dbReference>
<evidence type="ECO:0000313" key="11">
    <source>
        <dbReference type="EMBL" id="PPQ34579.1"/>
    </source>
</evidence>
<comment type="pathway">
    <text evidence="1 7 8">Cofactor biosynthesis; NAD(+) biosynthesis; NAD(+) from deamido-NAD(+) (L-Gln route): step 1/1.</text>
</comment>
<dbReference type="PROSITE" id="PS50263">
    <property type="entry name" value="CN_HYDROLASE"/>
    <property type="match status" value="1"/>
</dbReference>
<feature type="binding site" evidence="7">
    <location>
        <position position="634"/>
    </location>
    <ligand>
        <name>deamido-NAD(+)</name>
        <dbReference type="ChEBI" id="CHEBI:58437"/>
        <note>ligand shared between two neighboring subunits</note>
    </ligand>
</feature>
<evidence type="ECO:0000256" key="5">
    <source>
        <dbReference type="ARBA" id="ARBA00022840"/>
    </source>
</evidence>
<sequence length="678" mass="73649">MSFRSLYRHGFARVAACTTRTALADPATNAETILRMARDCDRQAVAVAVFPELGLSGYAIGDLLQQVVLLDAVEAAIDTIVAESTDLMPLLLVGAPLRHLGGLYNCAVAIHRGQLLGVVPKIHLPNYREFYETRHFASGDGTEGGAITIGLNTVPFGPDLLFESADINGLVVHAEICEDVWVPNPPSSEAAVAGATVLANLSASNITIAKAETRRLLCRSQSARCLAAYLYAAAGAGESTTDLAWDGQASVFENGATLTETERFPAHDQAAIADIDLDLLAQERLQMGSFDTNRRRSARAFRRIGFTVSPPEDDAGFRRRVERFPFVPADVSRLAQDCYEAYNIQVSGLAQRMRATGSKKAVIGISGGLDSTQALLVCAQAFDLLGLPRGNILAYTMPGFATSDHTKSNAWRLMKALDVTAHELDIRPAARQMLADLGHPFAEGQAVYDVTFENVQAGLRTDYLFRLANHHGGMVIGTGDLSELALGWCTYGVGDQMSHYNVNAGVPKTLIQHLIRWIIGSKQFAEDVLATLEAILATEISPELIPAEAGAAPQSTEAKIGPYALQDFTLFHVLRHGFPPSKVAFLALHAWEDKDRGDWPPHFDADRRVAYDLKQIRHWMEVFLTRFFAFSQFKRSALPNGPKVSAGGSLSPRGDWRAPSDGNAAAWLAELERNVPLE</sequence>
<dbReference type="Proteomes" id="UP000239724">
    <property type="component" value="Unassembled WGS sequence"/>
</dbReference>
<dbReference type="CDD" id="cd00553">
    <property type="entry name" value="NAD_synthase"/>
    <property type="match status" value="1"/>
</dbReference>
<dbReference type="NCBIfam" id="TIGR00552">
    <property type="entry name" value="nadE"/>
    <property type="match status" value="1"/>
</dbReference>
<feature type="active site" description="Proton acceptor; for glutaminase activity" evidence="7">
    <location>
        <position position="52"/>
    </location>
</feature>
<evidence type="ECO:0000256" key="4">
    <source>
        <dbReference type="ARBA" id="ARBA00022741"/>
    </source>
</evidence>